<dbReference type="STRING" id="499555.BJL86_3204"/>
<dbReference type="Gene3D" id="1.10.357.10">
    <property type="entry name" value="Tetracycline Repressor, domain 2"/>
    <property type="match status" value="1"/>
</dbReference>
<evidence type="ECO:0000256" key="2">
    <source>
        <dbReference type="PROSITE-ProRule" id="PRU00335"/>
    </source>
</evidence>
<dbReference type="Proteomes" id="UP000186104">
    <property type="component" value="Chromosome"/>
</dbReference>
<evidence type="ECO:0000313" key="4">
    <source>
        <dbReference type="EMBL" id="ANI93963.1"/>
    </source>
</evidence>
<feature type="domain" description="HTH tetR-type" evidence="3">
    <location>
        <begin position="4"/>
        <end position="64"/>
    </location>
</feature>
<organism evidence="4 5">
    <name type="scientific">Dietzia timorensis</name>
    <dbReference type="NCBI Taxonomy" id="499555"/>
    <lineage>
        <taxon>Bacteria</taxon>
        <taxon>Bacillati</taxon>
        <taxon>Actinomycetota</taxon>
        <taxon>Actinomycetes</taxon>
        <taxon>Mycobacteriales</taxon>
        <taxon>Dietziaceae</taxon>
        <taxon>Dietzia</taxon>
    </lineage>
</organism>
<dbReference type="AlphaFoldDB" id="A0A173LPU4"/>
<dbReference type="GO" id="GO:0003677">
    <property type="term" value="F:DNA binding"/>
    <property type="evidence" value="ECO:0007669"/>
    <property type="project" value="UniProtKB-UniRule"/>
</dbReference>
<reference evidence="4 5" key="1">
    <citation type="submission" date="2016-06" db="EMBL/GenBank/DDBJ databases">
        <title>Complete genome sequence of a saline-alkali tolerant type strain Dietzia timorensis ID05-A0528T.</title>
        <authorList>
            <person name="Wu X."/>
        </authorList>
    </citation>
    <scope>NUCLEOTIDE SEQUENCE [LARGE SCALE GENOMIC DNA]</scope>
    <source>
        <strain evidence="4 5">ID05-A0528</strain>
    </source>
</reference>
<evidence type="ECO:0000256" key="1">
    <source>
        <dbReference type="ARBA" id="ARBA00023125"/>
    </source>
</evidence>
<dbReference type="SUPFAM" id="SSF46689">
    <property type="entry name" value="Homeodomain-like"/>
    <property type="match status" value="1"/>
</dbReference>
<protein>
    <recommendedName>
        <fullName evidence="3">HTH tetR-type domain-containing protein</fullName>
    </recommendedName>
</protein>
<evidence type="ECO:0000259" key="3">
    <source>
        <dbReference type="PROSITE" id="PS50977"/>
    </source>
</evidence>
<name>A0A173LPU4_9ACTN</name>
<dbReference type="EMBL" id="CP015961">
    <property type="protein sequence ID" value="ANI93963.1"/>
    <property type="molecule type" value="Genomic_DNA"/>
</dbReference>
<dbReference type="PROSITE" id="PS50977">
    <property type="entry name" value="HTH_TETR_2"/>
    <property type="match status" value="1"/>
</dbReference>
<feature type="DNA-binding region" description="H-T-H motif" evidence="2">
    <location>
        <begin position="27"/>
        <end position="46"/>
    </location>
</feature>
<dbReference type="InterPro" id="IPR009057">
    <property type="entry name" value="Homeodomain-like_sf"/>
</dbReference>
<proteinExistence type="predicted"/>
<dbReference type="RefSeq" id="WP_067474785.1">
    <property type="nucleotide sequence ID" value="NZ_CP015961.1"/>
</dbReference>
<keyword evidence="1 2" id="KW-0238">DNA-binding</keyword>
<gene>
    <name evidence="4" type="ORF">BJL86_3204</name>
</gene>
<sequence length="176" mass="18759">MPRRSRRPEICDAAIALAAKGGSHAITHQGIDAYLGIARGSTSYYFRTRAELIAAVADHIAAQSRATFNELLAQVPEGQADLHSDVIEQYMRVLLGERSAACRARMALLLDADCGDAQRRALADCLFSREAAIALFDDGRDDPAAAATALIDSLEGAIVRHTIFALDGDGGPIPAR</sequence>
<accession>A0A173LPU4</accession>
<evidence type="ECO:0000313" key="5">
    <source>
        <dbReference type="Proteomes" id="UP000186104"/>
    </source>
</evidence>
<dbReference type="OrthoDB" id="7506349at2"/>
<dbReference type="KEGG" id="dtm:BJL86_3204"/>
<keyword evidence="5" id="KW-1185">Reference proteome</keyword>
<dbReference type="Pfam" id="PF00440">
    <property type="entry name" value="TetR_N"/>
    <property type="match status" value="1"/>
</dbReference>
<dbReference type="InterPro" id="IPR001647">
    <property type="entry name" value="HTH_TetR"/>
</dbReference>